<dbReference type="Pfam" id="PF01965">
    <property type="entry name" value="DJ-1_PfpI"/>
    <property type="match status" value="1"/>
</dbReference>
<name>A0A9P7FT72_9AGAR</name>
<organism evidence="2 3">
    <name type="scientific">Sphagnurus paluster</name>
    <dbReference type="NCBI Taxonomy" id="117069"/>
    <lineage>
        <taxon>Eukaryota</taxon>
        <taxon>Fungi</taxon>
        <taxon>Dikarya</taxon>
        <taxon>Basidiomycota</taxon>
        <taxon>Agaricomycotina</taxon>
        <taxon>Agaricomycetes</taxon>
        <taxon>Agaricomycetidae</taxon>
        <taxon>Agaricales</taxon>
        <taxon>Tricholomatineae</taxon>
        <taxon>Lyophyllaceae</taxon>
        <taxon>Sphagnurus</taxon>
    </lineage>
</organism>
<dbReference type="Proteomes" id="UP000717328">
    <property type="component" value="Unassembled WGS sequence"/>
</dbReference>
<comment type="caution">
    <text evidence="2">The sequence shown here is derived from an EMBL/GenBank/DDBJ whole genome shotgun (WGS) entry which is preliminary data.</text>
</comment>
<evidence type="ECO:0000313" key="3">
    <source>
        <dbReference type="Proteomes" id="UP000717328"/>
    </source>
</evidence>
<dbReference type="InterPro" id="IPR052158">
    <property type="entry name" value="INH-QAR"/>
</dbReference>
<dbReference type="CDD" id="cd03139">
    <property type="entry name" value="GATase1_PfpI_2"/>
    <property type="match status" value="1"/>
</dbReference>
<feature type="domain" description="DJ-1/PfpI" evidence="1">
    <location>
        <begin position="17"/>
        <end position="194"/>
    </location>
</feature>
<dbReference type="Gene3D" id="3.40.50.880">
    <property type="match status" value="1"/>
</dbReference>
<dbReference type="OrthoDB" id="543156at2759"/>
<reference evidence="2" key="2">
    <citation type="submission" date="2021-10" db="EMBL/GenBank/DDBJ databases">
        <title>Phylogenomics reveals ancestral predisposition of the termite-cultivated fungus Termitomyces towards a domesticated lifestyle.</title>
        <authorList>
            <person name="Auxier B."/>
            <person name="Grum-Grzhimaylo A."/>
            <person name="Cardenas M.E."/>
            <person name="Lodge J.D."/>
            <person name="Laessoe T."/>
            <person name="Pedersen O."/>
            <person name="Smith M.E."/>
            <person name="Kuyper T.W."/>
            <person name="Franco-Molano E.A."/>
            <person name="Baroni T.J."/>
            <person name="Aanen D.K."/>
        </authorList>
    </citation>
    <scope>NUCLEOTIDE SEQUENCE</scope>
    <source>
        <strain evidence="2">D49</strain>
    </source>
</reference>
<dbReference type="InterPro" id="IPR029062">
    <property type="entry name" value="Class_I_gatase-like"/>
</dbReference>
<dbReference type="SUPFAM" id="SSF52317">
    <property type="entry name" value="Class I glutamine amidotransferase-like"/>
    <property type="match status" value="1"/>
</dbReference>
<accession>A0A9P7FT72</accession>
<reference evidence="2" key="1">
    <citation type="submission" date="2021-02" db="EMBL/GenBank/DDBJ databases">
        <authorList>
            <person name="Nieuwenhuis M."/>
            <person name="Van De Peppel L.J.J."/>
        </authorList>
    </citation>
    <scope>NUCLEOTIDE SEQUENCE</scope>
    <source>
        <strain evidence="2">D49</strain>
    </source>
</reference>
<evidence type="ECO:0000313" key="2">
    <source>
        <dbReference type="EMBL" id="KAG5636621.1"/>
    </source>
</evidence>
<dbReference type="AlphaFoldDB" id="A0A9P7FT72"/>
<proteinExistence type="predicted"/>
<dbReference type="PANTHER" id="PTHR43130:SF15">
    <property type="entry name" value="THIJ_PFPI FAMILY PROTEIN (AFU_ORTHOLOGUE AFUA_5G14240)"/>
    <property type="match status" value="1"/>
</dbReference>
<dbReference type="InterPro" id="IPR002818">
    <property type="entry name" value="DJ-1/PfpI"/>
</dbReference>
<sequence>MTDLAQKTDTPPLNFGVIVFPVFQALDAFGPLDALNTLAYEFPLNLAIIAETLDPVSTKPPVVVSQNINPRSNFSESIVPTHTFDTAPPIDVLLVPGGKGTRDPKTVQGAIDFVAKVYPSLRYLITVCTGAGIAARAGVLDGRRATTNKMNWATSIAHRKEVNWIAHARWVVDGNIWTSSGVSAGLDVVFAFVAEVYGKKAADNVANILEYERHTDSKWDPYAELYGLKDSSAS</sequence>
<dbReference type="PANTHER" id="PTHR43130">
    <property type="entry name" value="ARAC-FAMILY TRANSCRIPTIONAL REGULATOR"/>
    <property type="match status" value="1"/>
</dbReference>
<protein>
    <recommendedName>
        <fullName evidence="1">DJ-1/PfpI domain-containing protein</fullName>
    </recommendedName>
</protein>
<dbReference type="EMBL" id="JABCKI010005911">
    <property type="protein sequence ID" value="KAG5636621.1"/>
    <property type="molecule type" value="Genomic_DNA"/>
</dbReference>
<gene>
    <name evidence="2" type="ORF">H0H81_007389</name>
</gene>
<keyword evidence="3" id="KW-1185">Reference proteome</keyword>
<evidence type="ECO:0000259" key="1">
    <source>
        <dbReference type="Pfam" id="PF01965"/>
    </source>
</evidence>